<dbReference type="InterPro" id="IPR048048">
    <property type="entry name" value="BldC-like"/>
</dbReference>
<dbReference type="EMBL" id="JACHMV010000001">
    <property type="protein sequence ID" value="MBB4771900.1"/>
    <property type="molecule type" value="Genomic_DNA"/>
</dbReference>
<dbReference type="Pfam" id="PF12728">
    <property type="entry name" value="HTH_17"/>
    <property type="match status" value="1"/>
</dbReference>
<dbReference type="AlphaFoldDB" id="A0A7W7I7K1"/>
<dbReference type="NCBIfam" id="NF033787">
    <property type="entry name" value="HTH_BldC"/>
    <property type="match status" value="1"/>
</dbReference>
<proteinExistence type="predicted"/>
<evidence type="ECO:0000313" key="4">
    <source>
        <dbReference type="Proteomes" id="UP000549343"/>
    </source>
</evidence>
<comment type="caution">
    <text evidence="3">The sequence shown here is derived from an EMBL/GenBank/DDBJ whole genome shotgun (WGS) entry which is preliminary data.</text>
</comment>
<evidence type="ECO:0000259" key="1">
    <source>
        <dbReference type="Pfam" id="PF12728"/>
    </source>
</evidence>
<accession>A0A7W7I7K1</accession>
<dbReference type="EMBL" id="BAAAHD010000001">
    <property type="protein sequence ID" value="GAA0544334.1"/>
    <property type="molecule type" value="Genomic_DNA"/>
</dbReference>
<sequence length="176" mass="19579">MTPPELLTPAEVAALFRVDPKTVTRWAKLQKLSSIRTMGGHRRYRAAEVYELLNSEHLPTLQFALETLVDDHYGGDPARALIDLADRYGLAVTFLHRAWFTRFAQRDLTDIEWKRISAELGKFSDTLYQTCADQLLDYATTVLRSAGIAIQTTTVSRLPPLPALPTSPEAGPPAAT</sequence>
<feature type="domain" description="Helix-turn-helix" evidence="1">
    <location>
        <begin position="6"/>
        <end position="55"/>
    </location>
</feature>
<reference evidence="2 5" key="1">
    <citation type="journal article" date="2019" name="Int. J. Syst. Evol. Microbiol.">
        <title>The Global Catalogue of Microorganisms (GCM) 10K type strain sequencing project: providing services to taxonomists for standard genome sequencing and annotation.</title>
        <authorList>
            <consortium name="The Broad Institute Genomics Platform"/>
            <consortium name="The Broad Institute Genome Sequencing Center for Infectious Disease"/>
            <person name="Wu L."/>
            <person name="Ma J."/>
        </authorList>
    </citation>
    <scope>NUCLEOTIDE SEQUENCE [LARGE SCALE GENOMIC DNA]</scope>
    <source>
        <strain evidence="2 5">JCM 10667</strain>
    </source>
</reference>
<keyword evidence="5" id="KW-1185">Reference proteome</keyword>
<gene>
    <name evidence="3" type="ORF">F4557_000318</name>
    <name evidence="2" type="ORF">GCM10009546_02990</name>
</gene>
<reference evidence="2" key="3">
    <citation type="submission" date="2023-12" db="EMBL/GenBank/DDBJ databases">
        <authorList>
            <person name="Sun Q."/>
            <person name="Inoue M."/>
        </authorList>
    </citation>
    <scope>NUCLEOTIDE SEQUENCE</scope>
    <source>
        <strain evidence="2">JCM 10667</strain>
    </source>
</reference>
<dbReference type="InterPro" id="IPR041657">
    <property type="entry name" value="HTH_17"/>
</dbReference>
<dbReference type="Proteomes" id="UP001501427">
    <property type="component" value="Unassembled WGS sequence"/>
</dbReference>
<dbReference type="Gene3D" id="1.10.1660.10">
    <property type="match status" value="1"/>
</dbReference>
<evidence type="ECO:0000313" key="3">
    <source>
        <dbReference type="EMBL" id="MBB4771900.1"/>
    </source>
</evidence>
<reference evidence="3 4" key="2">
    <citation type="submission" date="2020-08" db="EMBL/GenBank/DDBJ databases">
        <title>Sequencing the genomes of 1000 actinobacteria strains.</title>
        <authorList>
            <person name="Klenk H.-P."/>
        </authorList>
    </citation>
    <scope>NUCLEOTIDE SEQUENCE [LARGE SCALE GENOMIC DNA]</scope>
    <source>
        <strain evidence="3 4">DSM 44772</strain>
    </source>
</reference>
<dbReference type="InterPro" id="IPR009061">
    <property type="entry name" value="DNA-bd_dom_put_sf"/>
</dbReference>
<organism evidence="3 4">
    <name type="scientific">Actinomadura livida</name>
    <dbReference type="NCBI Taxonomy" id="79909"/>
    <lineage>
        <taxon>Bacteria</taxon>
        <taxon>Bacillati</taxon>
        <taxon>Actinomycetota</taxon>
        <taxon>Actinomycetes</taxon>
        <taxon>Streptosporangiales</taxon>
        <taxon>Thermomonosporaceae</taxon>
        <taxon>Actinomadura</taxon>
    </lineage>
</organism>
<name>A0A7W7I7K1_9ACTN</name>
<protein>
    <submittedName>
        <fullName evidence="3">Excisionase family DNA binding protein</fullName>
    </submittedName>
</protein>
<evidence type="ECO:0000313" key="5">
    <source>
        <dbReference type="Proteomes" id="UP001501427"/>
    </source>
</evidence>
<dbReference type="CDD" id="cd04762">
    <property type="entry name" value="HTH_MerR-trunc"/>
    <property type="match status" value="1"/>
</dbReference>
<evidence type="ECO:0000313" key="2">
    <source>
        <dbReference type="EMBL" id="GAA0544334.1"/>
    </source>
</evidence>
<dbReference type="SUPFAM" id="SSF46955">
    <property type="entry name" value="Putative DNA-binding domain"/>
    <property type="match status" value="1"/>
</dbReference>
<dbReference type="Proteomes" id="UP000549343">
    <property type="component" value="Unassembled WGS sequence"/>
</dbReference>